<dbReference type="RefSeq" id="WP_189566122.1">
    <property type="nucleotide sequence ID" value="NZ_BMXI01000001.1"/>
</dbReference>
<reference evidence="1" key="2">
    <citation type="submission" date="2020-09" db="EMBL/GenBank/DDBJ databases">
        <authorList>
            <person name="Sun Q."/>
            <person name="Kim S."/>
        </authorList>
    </citation>
    <scope>NUCLEOTIDE SEQUENCE</scope>
    <source>
        <strain evidence="1">KCTC 12988</strain>
    </source>
</reference>
<reference evidence="1" key="1">
    <citation type="journal article" date="2014" name="Int. J. Syst. Evol. Microbiol.">
        <title>Complete genome sequence of Corynebacterium casei LMG S-19264T (=DSM 44701T), isolated from a smear-ripened cheese.</title>
        <authorList>
            <consortium name="US DOE Joint Genome Institute (JGI-PGF)"/>
            <person name="Walter F."/>
            <person name="Albersmeier A."/>
            <person name="Kalinowski J."/>
            <person name="Ruckert C."/>
        </authorList>
    </citation>
    <scope>NUCLEOTIDE SEQUENCE</scope>
    <source>
        <strain evidence="1">KCTC 12988</strain>
    </source>
</reference>
<dbReference type="AlphaFoldDB" id="A0A918TAN2"/>
<evidence type="ECO:0008006" key="3">
    <source>
        <dbReference type="Google" id="ProtNLM"/>
    </source>
</evidence>
<dbReference type="GO" id="GO:0006396">
    <property type="term" value="P:RNA processing"/>
    <property type="evidence" value="ECO:0007669"/>
    <property type="project" value="InterPro"/>
</dbReference>
<dbReference type="InterPro" id="IPR036389">
    <property type="entry name" value="RNase_III_sf"/>
</dbReference>
<dbReference type="SUPFAM" id="SSF69065">
    <property type="entry name" value="RNase III domain-like"/>
    <property type="match status" value="1"/>
</dbReference>
<dbReference type="EMBL" id="BMXI01000001">
    <property type="protein sequence ID" value="GHC39884.1"/>
    <property type="molecule type" value="Genomic_DNA"/>
</dbReference>
<evidence type="ECO:0000313" key="2">
    <source>
        <dbReference type="Proteomes" id="UP000644507"/>
    </source>
</evidence>
<proteinExistence type="predicted"/>
<gene>
    <name evidence="1" type="ORF">GCM10007100_00160</name>
</gene>
<name>A0A918TAN2_9BACT</name>
<dbReference type="Proteomes" id="UP000644507">
    <property type="component" value="Unassembled WGS sequence"/>
</dbReference>
<comment type="caution">
    <text evidence="1">The sequence shown here is derived from an EMBL/GenBank/DDBJ whole genome shotgun (WGS) entry which is preliminary data.</text>
</comment>
<protein>
    <recommendedName>
        <fullName evidence="3">RNase III domain-containing protein</fullName>
    </recommendedName>
</protein>
<organism evidence="1 2">
    <name type="scientific">Roseibacillus persicicus</name>
    <dbReference type="NCBI Taxonomy" id="454148"/>
    <lineage>
        <taxon>Bacteria</taxon>
        <taxon>Pseudomonadati</taxon>
        <taxon>Verrucomicrobiota</taxon>
        <taxon>Verrucomicrobiia</taxon>
        <taxon>Verrucomicrobiales</taxon>
        <taxon>Verrucomicrobiaceae</taxon>
        <taxon>Roseibacillus</taxon>
    </lineage>
</organism>
<keyword evidence="2" id="KW-1185">Reference proteome</keyword>
<sequence>MKVDEVALTKEREEAWIGDAVLALYVREWILARGEGLDGEAFIRFTSNDFLRLHGNPTSVEAEIGRVYQDNDLQAGFDWIETNLLPRFLNREKQLAARDKAGRKKKR</sequence>
<dbReference type="GO" id="GO:0004525">
    <property type="term" value="F:ribonuclease III activity"/>
    <property type="evidence" value="ECO:0007669"/>
    <property type="project" value="InterPro"/>
</dbReference>
<accession>A0A918TAN2</accession>
<evidence type="ECO:0000313" key="1">
    <source>
        <dbReference type="EMBL" id="GHC39884.1"/>
    </source>
</evidence>